<dbReference type="InterPro" id="IPR001453">
    <property type="entry name" value="MoaB/Mog_dom"/>
</dbReference>
<dbReference type="InterPro" id="IPR036425">
    <property type="entry name" value="MoaB/Mog-like_dom_sf"/>
</dbReference>
<accession>A0ABT9VRZ4</accession>
<dbReference type="EC" id="2.10.1.1" evidence="1"/>
<dbReference type="PANTHER" id="PTHR10192">
    <property type="entry name" value="MOLYBDOPTERIN BIOSYNTHESIS PROTEIN"/>
    <property type="match status" value="1"/>
</dbReference>
<dbReference type="SUPFAM" id="SSF53218">
    <property type="entry name" value="Molybdenum cofactor biosynthesis proteins"/>
    <property type="match status" value="1"/>
</dbReference>
<name>A0ABT9VRZ4_9BACI</name>
<keyword evidence="4" id="KW-1185">Reference proteome</keyword>
<organism evidence="3 4">
    <name type="scientific">Aeribacillus alveayuensis</name>
    <dbReference type="NCBI Taxonomy" id="279215"/>
    <lineage>
        <taxon>Bacteria</taxon>
        <taxon>Bacillati</taxon>
        <taxon>Bacillota</taxon>
        <taxon>Bacilli</taxon>
        <taxon>Bacillales</taxon>
        <taxon>Bacillaceae</taxon>
        <taxon>Aeribacillus</taxon>
    </lineage>
</organism>
<feature type="domain" description="MoaB/Mog" evidence="2">
    <location>
        <begin position="5"/>
        <end position="67"/>
    </location>
</feature>
<protein>
    <recommendedName>
        <fullName evidence="1">Molybdopterin molybdenumtransferase</fullName>
        <ecNumber evidence="1">2.10.1.1</ecNumber>
    </recommendedName>
</protein>
<dbReference type="Gene3D" id="3.40.980.10">
    <property type="entry name" value="MoaB/Mog-like domain"/>
    <property type="match status" value="1"/>
</dbReference>
<keyword evidence="1" id="KW-0479">Metal-binding</keyword>
<dbReference type="Pfam" id="PF00994">
    <property type="entry name" value="MoCF_biosynth"/>
    <property type="match status" value="1"/>
</dbReference>
<comment type="cofactor">
    <cofactor evidence="1">
        <name>Mg(2+)</name>
        <dbReference type="ChEBI" id="CHEBI:18420"/>
    </cofactor>
</comment>
<gene>
    <name evidence="3" type="ORF">J2S06_002862</name>
</gene>
<comment type="caution">
    <text evidence="3">The sequence shown here is derived from an EMBL/GenBank/DDBJ whole genome shotgun (WGS) entry which is preliminary data.</text>
</comment>
<dbReference type="InterPro" id="IPR038987">
    <property type="entry name" value="MoeA-like"/>
</dbReference>
<comment type="catalytic activity">
    <reaction evidence="1">
        <text>adenylyl-molybdopterin + molybdate = Mo-molybdopterin + AMP + H(+)</text>
        <dbReference type="Rhea" id="RHEA:35047"/>
        <dbReference type="ChEBI" id="CHEBI:15378"/>
        <dbReference type="ChEBI" id="CHEBI:36264"/>
        <dbReference type="ChEBI" id="CHEBI:62727"/>
        <dbReference type="ChEBI" id="CHEBI:71302"/>
        <dbReference type="ChEBI" id="CHEBI:456215"/>
    </reaction>
</comment>
<evidence type="ECO:0000313" key="3">
    <source>
        <dbReference type="EMBL" id="MDQ0163751.1"/>
    </source>
</evidence>
<dbReference type="RefSeq" id="WP_419152714.1">
    <property type="nucleotide sequence ID" value="NZ_JAUSTR010000023.1"/>
</dbReference>
<keyword evidence="1" id="KW-0808">Transferase</keyword>
<keyword evidence="1" id="KW-0500">Molybdenum</keyword>
<evidence type="ECO:0000256" key="1">
    <source>
        <dbReference type="RuleBase" id="RU365090"/>
    </source>
</evidence>
<keyword evidence="1" id="KW-0501">Molybdenum cofactor biosynthesis</keyword>
<dbReference type="Proteomes" id="UP001225646">
    <property type="component" value="Unassembled WGS sequence"/>
</dbReference>
<reference evidence="3 4" key="1">
    <citation type="submission" date="2023-07" db="EMBL/GenBank/DDBJ databases">
        <title>Genomic Encyclopedia of Type Strains, Phase IV (KMG-IV): sequencing the most valuable type-strain genomes for metagenomic binning, comparative biology and taxonomic classification.</title>
        <authorList>
            <person name="Goeker M."/>
        </authorList>
    </citation>
    <scope>NUCLEOTIDE SEQUENCE [LARGE SCALE GENOMIC DNA]</scope>
    <source>
        <strain evidence="3 4">DSM 19092</strain>
    </source>
</reference>
<dbReference type="PANTHER" id="PTHR10192:SF5">
    <property type="entry name" value="GEPHYRIN"/>
    <property type="match status" value="1"/>
</dbReference>
<evidence type="ECO:0000259" key="2">
    <source>
        <dbReference type="Pfam" id="PF00994"/>
    </source>
</evidence>
<sequence length="68" mass="7477">MLEILQQVHILVTSGGVSIGEYDYLGKVFEKIIAKVIFWKTLARPGIPVLCGVWQDKSIFALSGNPTS</sequence>
<evidence type="ECO:0000313" key="4">
    <source>
        <dbReference type="Proteomes" id="UP001225646"/>
    </source>
</evidence>
<comment type="pathway">
    <text evidence="1">Cofactor biosynthesis; molybdopterin biosynthesis.</text>
</comment>
<dbReference type="EMBL" id="JAUSTR010000023">
    <property type="protein sequence ID" value="MDQ0163751.1"/>
    <property type="molecule type" value="Genomic_DNA"/>
</dbReference>
<comment type="function">
    <text evidence="1">Catalyzes the insertion of molybdate into adenylated molybdopterin with the concomitant release of AMP.</text>
</comment>
<proteinExistence type="inferred from homology"/>
<comment type="similarity">
    <text evidence="1">Belongs to the MoeA family.</text>
</comment>
<keyword evidence="1" id="KW-0460">Magnesium</keyword>